<dbReference type="OrthoDB" id="9781177at2"/>
<dbReference type="InParanoid" id="A0A330L560"/>
<name>A0A330L560_9BACT</name>
<reference evidence="3" key="1">
    <citation type="submission" date="2018-04" db="EMBL/GenBank/DDBJ databases">
        <authorList>
            <person name="Lucker S."/>
            <person name="Sakoula D."/>
        </authorList>
    </citation>
    <scope>NUCLEOTIDE SEQUENCE [LARGE SCALE GENOMIC DNA]</scope>
</reference>
<sequence>MSESLAPQRTIGASAPDPAEAESSRQGLELLIGSNKFRNTNGVVRIQGKEQLFLESKPEQGLLLVTIDLYGNAGTHIGHLRRNVLVLNPTEQFSVDVHRADDSVTADLPWVRVTDQSTGQTVLEACVVAHKKIQVALGKFYSHKGMLVDITPHYCRIGSGTTLFGDVSENKGGTVVLG</sequence>
<accession>A0A330L560</accession>
<evidence type="ECO:0000313" key="3">
    <source>
        <dbReference type="Proteomes" id="UP000248168"/>
    </source>
</evidence>
<dbReference type="RefSeq" id="WP_121989286.1">
    <property type="nucleotide sequence ID" value="NZ_OUNR01000012.1"/>
</dbReference>
<protein>
    <submittedName>
        <fullName evidence="2">Uncharacterized protein</fullName>
    </submittedName>
</protein>
<organism evidence="2 3">
    <name type="scientific">Nitrospira lenta</name>
    <dbReference type="NCBI Taxonomy" id="1436998"/>
    <lineage>
        <taxon>Bacteria</taxon>
        <taxon>Pseudomonadati</taxon>
        <taxon>Nitrospirota</taxon>
        <taxon>Nitrospiria</taxon>
        <taxon>Nitrospirales</taxon>
        <taxon>Nitrospiraceae</taxon>
        <taxon>Nitrospira</taxon>
    </lineage>
</organism>
<proteinExistence type="predicted"/>
<dbReference type="AlphaFoldDB" id="A0A330L560"/>
<dbReference type="EMBL" id="OUNR01000012">
    <property type="protein sequence ID" value="SPP64974.1"/>
    <property type="molecule type" value="Genomic_DNA"/>
</dbReference>
<feature type="region of interest" description="Disordered" evidence="1">
    <location>
        <begin position="1"/>
        <end position="25"/>
    </location>
</feature>
<keyword evidence="3" id="KW-1185">Reference proteome</keyword>
<evidence type="ECO:0000256" key="1">
    <source>
        <dbReference type="SAM" id="MobiDB-lite"/>
    </source>
</evidence>
<dbReference type="Proteomes" id="UP000248168">
    <property type="component" value="Unassembled WGS sequence"/>
</dbReference>
<gene>
    <name evidence="2" type="ORF">NITLEN_20614</name>
</gene>
<evidence type="ECO:0000313" key="2">
    <source>
        <dbReference type="EMBL" id="SPP64974.1"/>
    </source>
</evidence>